<dbReference type="STRING" id="1178516.AWR27_06740"/>
<dbReference type="KEGG" id="smon:AWR27_06740"/>
<feature type="region of interest" description="Disordered" evidence="1">
    <location>
        <begin position="84"/>
        <end position="107"/>
    </location>
</feature>
<dbReference type="InterPro" id="IPR008912">
    <property type="entry name" value="Uncharacterised_CoxE"/>
</dbReference>
<gene>
    <name evidence="2" type="ORF">AWR27_06740</name>
</gene>
<dbReference type="Gene3D" id="3.40.50.410">
    <property type="entry name" value="von Willebrand factor, type A domain"/>
    <property type="match status" value="1"/>
</dbReference>
<dbReference type="CDD" id="cd00198">
    <property type="entry name" value="vWFA"/>
    <property type="match status" value="1"/>
</dbReference>
<keyword evidence="3" id="KW-1185">Reference proteome</keyword>
<protein>
    <submittedName>
        <fullName evidence="2">VWA containing CoxE family protein</fullName>
    </submittedName>
</protein>
<proteinExistence type="predicted"/>
<dbReference type="EMBL" id="CP014263">
    <property type="protein sequence ID" value="AQG79045.1"/>
    <property type="molecule type" value="Genomic_DNA"/>
</dbReference>
<reference evidence="2 3" key="1">
    <citation type="submission" date="2016-01" db="EMBL/GenBank/DDBJ databases">
        <authorList>
            <person name="Oliw E.H."/>
        </authorList>
    </citation>
    <scope>NUCLEOTIDE SEQUENCE [LARGE SCALE GENOMIC DNA]</scope>
    <source>
        <strain evidence="2 3">DY10</strain>
    </source>
</reference>
<evidence type="ECO:0000256" key="1">
    <source>
        <dbReference type="SAM" id="MobiDB-lite"/>
    </source>
</evidence>
<dbReference type="InterPro" id="IPR011195">
    <property type="entry name" value="UCP010256"/>
</dbReference>
<dbReference type="Pfam" id="PF05762">
    <property type="entry name" value="VWA_CoxE"/>
    <property type="match status" value="1"/>
</dbReference>
<accession>A0A1P9WUH9</accession>
<dbReference type="PIRSF" id="PIRSF010256">
    <property type="entry name" value="CoxE_vWa"/>
    <property type="match status" value="1"/>
</dbReference>
<evidence type="ECO:0000313" key="2">
    <source>
        <dbReference type="EMBL" id="AQG79045.1"/>
    </source>
</evidence>
<dbReference type="InterPro" id="IPR036465">
    <property type="entry name" value="vWFA_dom_sf"/>
</dbReference>
<dbReference type="RefSeq" id="WP_077130491.1">
    <property type="nucleotide sequence ID" value="NZ_CP014263.1"/>
</dbReference>
<organism evidence="2 3">
    <name type="scientific">Spirosoma montaniterrae</name>
    <dbReference type="NCBI Taxonomy" id="1178516"/>
    <lineage>
        <taxon>Bacteria</taxon>
        <taxon>Pseudomonadati</taxon>
        <taxon>Bacteroidota</taxon>
        <taxon>Cytophagia</taxon>
        <taxon>Cytophagales</taxon>
        <taxon>Cytophagaceae</taxon>
        <taxon>Spirosoma</taxon>
    </lineage>
</organism>
<dbReference type="SUPFAM" id="SSF53300">
    <property type="entry name" value="vWA-like"/>
    <property type="match status" value="1"/>
</dbReference>
<evidence type="ECO:0000313" key="3">
    <source>
        <dbReference type="Proteomes" id="UP000187941"/>
    </source>
</evidence>
<dbReference type="Proteomes" id="UP000187941">
    <property type="component" value="Chromosome"/>
</dbReference>
<dbReference type="OrthoDB" id="9790469at2"/>
<dbReference type="PANTHER" id="PTHR39338:SF6">
    <property type="entry name" value="BLL5662 PROTEIN"/>
    <property type="match status" value="1"/>
</dbReference>
<dbReference type="AlphaFoldDB" id="A0A1P9WUH9"/>
<name>A0A1P9WUH9_9BACT</name>
<dbReference type="PANTHER" id="PTHR39338">
    <property type="entry name" value="BLL5662 PROTEIN-RELATED"/>
    <property type="match status" value="1"/>
</dbReference>
<sequence>MILRRTSLSHNIVAFCRFLRANGLGVGPDEEATALLALAQVDLADREGFRLALRTALCRQVRDLEPFDRLFAQYWKELETAVDAKTKDDPNKRQQQKPKPGPDFNQLKSWLYGNKPSEETEITTYSTLESVSRQDFSLVSADDLAEVMQRIRELSLTMARRANRRYRKTHAPRRFDLPRTLRKNLRRGGEILDIAYRKPRKNHLNVVVLADVSQSMSLYSTFLIQFLYAFQTVYRRIETFVFSTHLHRVTPALRNQPFGEALHELSANATGWGGGTRIGASLRQFTDEYLNLVDRHTVVIILSDGWDTGDVAVLAESLAHIKAKARKLVWLNPLAGNPAFRPTVSGMEAALPFLDGFAPVHNVESLRTLEKWL</sequence>